<gene>
    <name evidence="1" type="ORF">CSUI_006240</name>
</gene>
<dbReference type="EMBL" id="MIGC01003116">
    <property type="protein sequence ID" value="PHJ19928.1"/>
    <property type="molecule type" value="Genomic_DNA"/>
</dbReference>
<proteinExistence type="predicted"/>
<reference evidence="1 2" key="1">
    <citation type="journal article" date="2017" name="Int. J. Parasitol.">
        <title>The genome of the protozoan parasite Cystoisospora suis and a reverse vaccinology approach to identify vaccine candidates.</title>
        <authorList>
            <person name="Palmieri N."/>
            <person name="Shrestha A."/>
            <person name="Ruttkowski B."/>
            <person name="Beck T."/>
            <person name="Vogl C."/>
            <person name="Tomley F."/>
            <person name="Blake D.P."/>
            <person name="Joachim A."/>
        </authorList>
    </citation>
    <scope>NUCLEOTIDE SEQUENCE [LARGE SCALE GENOMIC DNA]</scope>
    <source>
        <strain evidence="1 2">Wien I</strain>
    </source>
</reference>
<dbReference type="GeneID" id="94429615"/>
<keyword evidence="1" id="KW-0472">Membrane</keyword>
<evidence type="ECO:0000313" key="1">
    <source>
        <dbReference type="EMBL" id="PHJ19928.1"/>
    </source>
</evidence>
<dbReference type="Proteomes" id="UP000221165">
    <property type="component" value="Unassembled WGS sequence"/>
</dbReference>
<comment type="caution">
    <text evidence="1">The sequence shown here is derived from an EMBL/GenBank/DDBJ whole genome shotgun (WGS) entry which is preliminary data.</text>
</comment>
<protein>
    <submittedName>
        <fullName evidence="1">Transmembrane protein</fullName>
    </submittedName>
</protein>
<accession>A0A2C6KU79</accession>
<dbReference type="AlphaFoldDB" id="A0A2C6KU79"/>
<name>A0A2C6KU79_9APIC</name>
<keyword evidence="1" id="KW-0812">Transmembrane</keyword>
<evidence type="ECO:0000313" key="2">
    <source>
        <dbReference type="Proteomes" id="UP000221165"/>
    </source>
</evidence>
<dbReference type="VEuPathDB" id="ToxoDB:CSUI_006240"/>
<feature type="non-terminal residue" evidence="1">
    <location>
        <position position="174"/>
    </location>
</feature>
<sequence>MERRVNEFGGTELLNLLLALSRMQVQLPPDKQRKDRKCWGSILKALRRRMAAFGFIQNLQILECVILLNYYDSIFIHTKLLPSLLAKKPSFSSSSSPASQLSFHQGPAGAGTSRGTAEGILSLYLRLLRCLVRLPSLSQTAVQLLQEVVEVLPGTFINGSQGVPAIAEAIHLLH</sequence>
<organism evidence="1 2">
    <name type="scientific">Cystoisospora suis</name>
    <dbReference type="NCBI Taxonomy" id="483139"/>
    <lineage>
        <taxon>Eukaryota</taxon>
        <taxon>Sar</taxon>
        <taxon>Alveolata</taxon>
        <taxon>Apicomplexa</taxon>
        <taxon>Conoidasida</taxon>
        <taxon>Coccidia</taxon>
        <taxon>Eucoccidiorida</taxon>
        <taxon>Eimeriorina</taxon>
        <taxon>Sarcocystidae</taxon>
        <taxon>Cystoisospora</taxon>
    </lineage>
</organism>
<dbReference type="RefSeq" id="XP_067921620.1">
    <property type="nucleotide sequence ID" value="XM_068066404.1"/>
</dbReference>
<dbReference type="OrthoDB" id="332519at2759"/>
<keyword evidence="2" id="KW-1185">Reference proteome</keyword>